<dbReference type="EMBL" id="MSFO01000001">
    <property type="protein sequence ID" value="PLB54698.1"/>
    <property type="molecule type" value="Genomic_DNA"/>
</dbReference>
<organism evidence="3 4">
    <name type="scientific">Aspergillus steynii IBT 23096</name>
    <dbReference type="NCBI Taxonomy" id="1392250"/>
    <lineage>
        <taxon>Eukaryota</taxon>
        <taxon>Fungi</taxon>
        <taxon>Dikarya</taxon>
        <taxon>Ascomycota</taxon>
        <taxon>Pezizomycotina</taxon>
        <taxon>Eurotiomycetes</taxon>
        <taxon>Eurotiomycetidae</taxon>
        <taxon>Eurotiales</taxon>
        <taxon>Aspergillaceae</taxon>
        <taxon>Aspergillus</taxon>
        <taxon>Aspergillus subgen. Circumdati</taxon>
    </lineage>
</organism>
<name>A0A2I2GPA0_9EURO</name>
<feature type="region of interest" description="Disordered" evidence="1">
    <location>
        <begin position="18"/>
        <end position="37"/>
    </location>
</feature>
<evidence type="ECO:0000313" key="3">
    <source>
        <dbReference type="EMBL" id="PLB54698.1"/>
    </source>
</evidence>
<accession>A0A2I2GPA0</accession>
<dbReference type="VEuPathDB" id="FungiDB:P170DRAFT_24099"/>
<evidence type="ECO:0000256" key="2">
    <source>
        <dbReference type="SAM" id="Phobius"/>
    </source>
</evidence>
<protein>
    <submittedName>
        <fullName evidence="3">Uncharacterized protein</fullName>
    </submittedName>
</protein>
<sequence length="124" mass="14020">MGRWQTLSSSFLGETVEPPSRISLNAPSGRQESVGESPPRMIRIRCWSVGADRVVFSPVGGSLYYIFAVLLLALFSSPVFTCLICHFQSSQSHPFLRHERLISHRVFQVSFTTPYRYILPSIQT</sequence>
<comment type="caution">
    <text evidence="3">The sequence shown here is derived from an EMBL/GenBank/DDBJ whole genome shotgun (WGS) entry which is preliminary data.</text>
</comment>
<gene>
    <name evidence="3" type="ORF">P170DRAFT_24099</name>
</gene>
<keyword evidence="2" id="KW-1133">Transmembrane helix</keyword>
<feature type="compositionally biased region" description="Polar residues" evidence="1">
    <location>
        <begin position="22"/>
        <end position="31"/>
    </location>
</feature>
<dbReference type="Proteomes" id="UP000234275">
    <property type="component" value="Unassembled WGS sequence"/>
</dbReference>
<keyword evidence="2" id="KW-0472">Membrane</keyword>
<dbReference type="RefSeq" id="XP_024710000.1">
    <property type="nucleotide sequence ID" value="XM_024842955.1"/>
</dbReference>
<dbReference type="AlphaFoldDB" id="A0A2I2GPA0"/>
<keyword evidence="4" id="KW-1185">Reference proteome</keyword>
<evidence type="ECO:0000256" key="1">
    <source>
        <dbReference type="SAM" id="MobiDB-lite"/>
    </source>
</evidence>
<dbReference type="GeneID" id="36550654"/>
<keyword evidence="2" id="KW-0812">Transmembrane</keyword>
<evidence type="ECO:0000313" key="4">
    <source>
        <dbReference type="Proteomes" id="UP000234275"/>
    </source>
</evidence>
<proteinExistence type="predicted"/>
<feature type="transmembrane region" description="Helical" evidence="2">
    <location>
        <begin position="63"/>
        <end position="87"/>
    </location>
</feature>
<reference evidence="3 4" key="1">
    <citation type="submission" date="2016-12" db="EMBL/GenBank/DDBJ databases">
        <title>The genomes of Aspergillus section Nigri reveals drivers in fungal speciation.</title>
        <authorList>
            <consortium name="DOE Joint Genome Institute"/>
            <person name="Vesth T.C."/>
            <person name="Nybo J."/>
            <person name="Theobald S."/>
            <person name="Brandl J."/>
            <person name="Frisvad J.C."/>
            <person name="Nielsen K.F."/>
            <person name="Lyhne E.K."/>
            <person name="Kogle M.E."/>
            <person name="Kuo A."/>
            <person name="Riley R."/>
            <person name="Clum A."/>
            <person name="Nolan M."/>
            <person name="Lipzen A."/>
            <person name="Salamov A."/>
            <person name="Henrissat B."/>
            <person name="Wiebenga A."/>
            <person name="De Vries R.P."/>
            <person name="Grigoriev I.V."/>
            <person name="Mortensen U.H."/>
            <person name="Andersen M.R."/>
            <person name="Baker S.E."/>
        </authorList>
    </citation>
    <scope>NUCLEOTIDE SEQUENCE [LARGE SCALE GENOMIC DNA]</scope>
    <source>
        <strain evidence="3 4">IBT 23096</strain>
    </source>
</reference>